<evidence type="ECO:0000256" key="25">
    <source>
        <dbReference type="SAM" id="Phobius"/>
    </source>
</evidence>
<dbReference type="GO" id="GO:0005524">
    <property type="term" value="F:ATP binding"/>
    <property type="evidence" value="ECO:0007669"/>
    <property type="project" value="UniProtKB-KW"/>
</dbReference>
<evidence type="ECO:0000256" key="10">
    <source>
        <dbReference type="ARBA" id="ARBA00022741"/>
    </source>
</evidence>
<name>A0AA36FEJ4_OCTVU</name>
<dbReference type="GO" id="GO:0046872">
    <property type="term" value="F:metal ion binding"/>
    <property type="evidence" value="ECO:0007669"/>
    <property type="project" value="UniProtKB-KW"/>
</dbReference>
<dbReference type="EMBL" id="OX597829">
    <property type="protein sequence ID" value="CAI9734707.1"/>
    <property type="molecule type" value="Genomic_DNA"/>
</dbReference>
<dbReference type="Proteomes" id="UP001162480">
    <property type="component" value="Chromosome 16"/>
</dbReference>
<keyword evidence="13 25" id="KW-1133">Transmembrane helix</keyword>
<reference evidence="27" key="1">
    <citation type="submission" date="2023-08" db="EMBL/GenBank/DDBJ databases">
        <authorList>
            <person name="Alioto T."/>
            <person name="Alioto T."/>
            <person name="Gomez Garrido J."/>
        </authorList>
    </citation>
    <scope>NUCLEOTIDE SEQUENCE</scope>
</reference>
<evidence type="ECO:0000256" key="16">
    <source>
        <dbReference type="ARBA" id="ARBA00023180"/>
    </source>
</evidence>
<dbReference type="Pfam" id="PF00211">
    <property type="entry name" value="Guanylate_cyc"/>
    <property type="match status" value="2"/>
</dbReference>
<keyword evidence="17" id="KW-0464">Manganese</keyword>
<dbReference type="GO" id="GO:0007189">
    <property type="term" value="P:adenylate cyclase-activating G protein-coupled receptor signaling pathway"/>
    <property type="evidence" value="ECO:0007669"/>
    <property type="project" value="TreeGrafter"/>
</dbReference>
<feature type="transmembrane region" description="Helical" evidence="25">
    <location>
        <begin position="449"/>
        <end position="470"/>
    </location>
</feature>
<dbReference type="Gene3D" id="3.30.70.1230">
    <property type="entry name" value="Nucleotide cyclase"/>
    <property type="match status" value="2"/>
</dbReference>
<feature type="transmembrane region" description="Helical" evidence="25">
    <location>
        <begin position="384"/>
        <end position="402"/>
    </location>
</feature>
<feature type="domain" description="Guanylate cyclase" evidence="26">
    <location>
        <begin position="60"/>
        <end position="187"/>
    </location>
</feature>
<comment type="subcellular location">
    <subcellularLocation>
        <location evidence="4">Cell membrane</location>
        <topology evidence="4">Multi-pass membrane protein</topology>
    </subcellularLocation>
</comment>
<keyword evidence="18 23" id="KW-0456">Lyase</keyword>
<keyword evidence="7 25" id="KW-0812">Transmembrane</keyword>
<sequence>MQQSTRNKRIQEEDKKIIERMLHSLMPPAVAKNVIDKQAPSAQGVITFRPFQIDKIDHVSILFADIVGFTKMSSNKTAKHLVDLLSDLFGRFDKLCEALGCEKISTLGDCYYCVSGCPEANKDHAKCCVEMGLRMIEAIQEFDKENNEQVNMRVGVHTGTVLCGIVGSKQFKFDVWSNDVTLANIMEATGKPGRVHISKTSYEYLEDEYEVEEGEDCEDNRTVASLIEQYDAENKKYTVTHQEKKQKITTFFIVKRKEKNKPKEVESSEDPTQLAIENEDKSGKEPSETDKLEPIDYVSPVPLLNKDKNKTENFLFKEDDPAKQNSDGVTAEEVEANLDTIRKSFHSPPLHSCLLTFDNEEIEKDLKIYNVFEAPEKLHARAEVVMSFIIFFIISIASFVMFQRPAAWLALFPIFLIIEIAFIFKIIFHNKFEFLKSLPDSWIIRSIEATFLAFIPILAVFSNFYCPGFIDHSWQEKCFCITFMVALFNFTTFSTVNSMMRSVMAILSFFIFLLIHTLTACTQNSDMEYDLLYDNTSDIVTQMPLPNLIFSRSDHFIFLIDLDLILHLLLILFLNREFEVSYRICYHCDAEAMSCQKHIKDNKDQLEWLLHNIIPEHISSKLINGRYSKNHQYIGVIFAGLVNFNELYEESYQGGREMLRVLNELVGDYEDLLDDVRFKDVEKIKTITSTFMAASGLDEKKCQQNKHKYAHLFNLMLFAMEMQKVIENFNKSMINFEFILNIGYNFGEVTAGVIGTTKLLFDIWGDTVNVSSRMYSNGAARRIQVPSSNIEILSEMFDFEYRGTILIKGKGEMGTYLLVKQKDGAHWD</sequence>
<evidence type="ECO:0000256" key="21">
    <source>
        <dbReference type="ARBA" id="ARBA00081232"/>
    </source>
</evidence>
<dbReference type="GO" id="GO:0004016">
    <property type="term" value="F:adenylate cyclase activity"/>
    <property type="evidence" value="ECO:0007669"/>
    <property type="project" value="UniProtKB-EC"/>
</dbReference>
<feature type="transmembrane region" description="Helical" evidence="25">
    <location>
        <begin position="555"/>
        <end position="574"/>
    </location>
</feature>
<evidence type="ECO:0000256" key="9">
    <source>
        <dbReference type="ARBA" id="ARBA00022737"/>
    </source>
</evidence>
<feature type="transmembrane region" description="Helical" evidence="25">
    <location>
        <begin position="476"/>
        <end position="496"/>
    </location>
</feature>
<evidence type="ECO:0000256" key="6">
    <source>
        <dbReference type="ARBA" id="ARBA00022475"/>
    </source>
</evidence>
<keyword evidence="12" id="KW-0460">Magnesium</keyword>
<comment type="cofactor">
    <cofactor evidence="2">
        <name>Mn(2+)</name>
        <dbReference type="ChEBI" id="CHEBI:29035"/>
    </cofactor>
</comment>
<keyword evidence="14" id="KW-0115">cAMP biosynthesis</keyword>
<feature type="region of interest" description="Disordered" evidence="24">
    <location>
        <begin position="259"/>
        <end position="293"/>
    </location>
</feature>
<feature type="transmembrane region" description="Helical" evidence="25">
    <location>
        <begin position="408"/>
        <end position="428"/>
    </location>
</feature>
<keyword evidence="9" id="KW-0677">Repeat</keyword>
<dbReference type="InterPro" id="IPR001054">
    <property type="entry name" value="A/G_cyclase"/>
</dbReference>
<proteinExistence type="inferred from homology"/>
<evidence type="ECO:0000256" key="14">
    <source>
        <dbReference type="ARBA" id="ARBA00022998"/>
    </source>
</evidence>
<dbReference type="PANTHER" id="PTHR45627:SF8">
    <property type="entry name" value="ADENYLATE CYCLASE TYPE 9"/>
    <property type="match status" value="1"/>
</dbReference>
<comment type="similarity">
    <text evidence="23">Belongs to the adenylyl cyclase class-4/guanylyl cyclase family.</text>
</comment>
<evidence type="ECO:0000256" key="3">
    <source>
        <dbReference type="ARBA" id="ARBA00001946"/>
    </source>
</evidence>
<evidence type="ECO:0000256" key="22">
    <source>
        <dbReference type="ARBA" id="ARBA00081427"/>
    </source>
</evidence>
<evidence type="ECO:0000256" key="5">
    <source>
        <dbReference type="ARBA" id="ARBA00012201"/>
    </source>
</evidence>
<keyword evidence="10" id="KW-0547">Nucleotide-binding</keyword>
<evidence type="ECO:0000256" key="20">
    <source>
        <dbReference type="ARBA" id="ARBA00081225"/>
    </source>
</evidence>
<accession>A0AA36FEJ4</accession>
<evidence type="ECO:0000313" key="28">
    <source>
        <dbReference type="Proteomes" id="UP001162480"/>
    </source>
</evidence>
<evidence type="ECO:0000256" key="8">
    <source>
        <dbReference type="ARBA" id="ARBA00022723"/>
    </source>
</evidence>
<keyword evidence="15 25" id="KW-0472">Membrane</keyword>
<comment type="cofactor">
    <cofactor evidence="3">
        <name>Mg(2+)</name>
        <dbReference type="ChEBI" id="CHEBI:18420"/>
    </cofactor>
</comment>
<comment type="catalytic activity">
    <reaction evidence="1">
        <text>ATP = 3',5'-cyclic AMP + diphosphate</text>
        <dbReference type="Rhea" id="RHEA:15389"/>
        <dbReference type="ChEBI" id="CHEBI:30616"/>
        <dbReference type="ChEBI" id="CHEBI:33019"/>
        <dbReference type="ChEBI" id="CHEBI:58165"/>
        <dbReference type="EC" id="4.6.1.1"/>
    </reaction>
</comment>
<dbReference type="CDD" id="cd07302">
    <property type="entry name" value="CHD"/>
    <property type="match status" value="2"/>
</dbReference>
<dbReference type="PANTHER" id="PTHR45627">
    <property type="entry name" value="ADENYLATE CYCLASE TYPE 1"/>
    <property type="match status" value="1"/>
</dbReference>
<dbReference type="FunFam" id="3.30.70.1230:FF:000008">
    <property type="entry name" value="Adenylate cyclase type 9"/>
    <property type="match status" value="1"/>
</dbReference>
<evidence type="ECO:0000256" key="11">
    <source>
        <dbReference type="ARBA" id="ARBA00022840"/>
    </source>
</evidence>
<dbReference type="FunFam" id="3.30.70.1230:FF:000014">
    <property type="entry name" value="adenylate cyclase type 9"/>
    <property type="match status" value="1"/>
</dbReference>
<evidence type="ECO:0000256" key="19">
    <source>
        <dbReference type="ARBA" id="ARBA00070496"/>
    </source>
</evidence>
<dbReference type="GO" id="GO:0005886">
    <property type="term" value="C:plasma membrane"/>
    <property type="evidence" value="ECO:0007669"/>
    <property type="project" value="UniProtKB-SubCell"/>
</dbReference>
<evidence type="ECO:0000256" key="7">
    <source>
        <dbReference type="ARBA" id="ARBA00022692"/>
    </source>
</evidence>
<evidence type="ECO:0000256" key="1">
    <source>
        <dbReference type="ARBA" id="ARBA00001593"/>
    </source>
</evidence>
<keyword evidence="6" id="KW-1003">Cell membrane</keyword>
<gene>
    <name evidence="27" type="ORF">OCTVUL_1B014845</name>
</gene>
<dbReference type="SMART" id="SM00044">
    <property type="entry name" value="CYCc"/>
    <property type="match status" value="2"/>
</dbReference>
<feature type="transmembrane region" description="Helical" evidence="25">
    <location>
        <begin position="503"/>
        <end position="525"/>
    </location>
</feature>
<evidence type="ECO:0000256" key="13">
    <source>
        <dbReference type="ARBA" id="ARBA00022989"/>
    </source>
</evidence>
<feature type="domain" description="Guanylate cyclase" evidence="26">
    <location>
        <begin position="635"/>
        <end position="775"/>
    </location>
</feature>
<evidence type="ECO:0000256" key="23">
    <source>
        <dbReference type="RuleBase" id="RU000405"/>
    </source>
</evidence>
<dbReference type="PROSITE" id="PS00452">
    <property type="entry name" value="GUANYLATE_CYCLASE_1"/>
    <property type="match status" value="1"/>
</dbReference>
<protein>
    <recommendedName>
        <fullName evidence="19">Adenylate cyclase type 9</fullName>
        <ecNumber evidence="5">4.6.1.1</ecNumber>
    </recommendedName>
    <alternativeName>
        <fullName evidence="22">ATP pyrophosphate-lyase 9</fullName>
    </alternativeName>
    <alternativeName>
        <fullName evidence="20">Adenylate cyclase type IX</fullName>
    </alternativeName>
    <alternativeName>
        <fullName evidence="21">Adenylyl cyclase 9</fullName>
    </alternativeName>
</protein>
<keyword evidence="16" id="KW-0325">Glycoprotein</keyword>
<evidence type="ECO:0000256" key="2">
    <source>
        <dbReference type="ARBA" id="ARBA00001936"/>
    </source>
</evidence>
<organism evidence="27 28">
    <name type="scientific">Octopus vulgaris</name>
    <name type="common">Common octopus</name>
    <dbReference type="NCBI Taxonomy" id="6645"/>
    <lineage>
        <taxon>Eukaryota</taxon>
        <taxon>Metazoa</taxon>
        <taxon>Spiralia</taxon>
        <taxon>Lophotrochozoa</taxon>
        <taxon>Mollusca</taxon>
        <taxon>Cephalopoda</taxon>
        <taxon>Coleoidea</taxon>
        <taxon>Octopodiformes</taxon>
        <taxon>Octopoda</taxon>
        <taxon>Incirrata</taxon>
        <taxon>Octopodidae</taxon>
        <taxon>Octopus</taxon>
    </lineage>
</organism>
<keyword evidence="11" id="KW-0067">ATP-binding</keyword>
<dbReference type="GO" id="GO:0006171">
    <property type="term" value="P:cAMP biosynthetic process"/>
    <property type="evidence" value="ECO:0007669"/>
    <property type="project" value="UniProtKB-KW"/>
</dbReference>
<evidence type="ECO:0000256" key="15">
    <source>
        <dbReference type="ARBA" id="ARBA00023136"/>
    </source>
</evidence>
<dbReference type="SUPFAM" id="SSF55073">
    <property type="entry name" value="Nucleotide cyclase"/>
    <property type="match status" value="2"/>
</dbReference>
<evidence type="ECO:0000256" key="12">
    <source>
        <dbReference type="ARBA" id="ARBA00022842"/>
    </source>
</evidence>
<evidence type="ECO:0000256" key="4">
    <source>
        <dbReference type="ARBA" id="ARBA00004651"/>
    </source>
</evidence>
<dbReference type="InterPro" id="IPR018297">
    <property type="entry name" value="A/G_cyclase_CS"/>
</dbReference>
<evidence type="ECO:0000256" key="24">
    <source>
        <dbReference type="SAM" id="MobiDB-lite"/>
    </source>
</evidence>
<dbReference type="AlphaFoldDB" id="A0AA36FEJ4"/>
<dbReference type="InterPro" id="IPR029787">
    <property type="entry name" value="Nucleotide_cyclase"/>
</dbReference>
<evidence type="ECO:0000256" key="18">
    <source>
        <dbReference type="ARBA" id="ARBA00023239"/>
    </source>
</evidence>
<evidence type="ECO:0000313" key="27">
    <source>
        <dbReference type="EMBL" id="CAI9734707.1"/>
    </source>
</evidence>
<dbReference type="EC" id="4.6.1.1" evidence="5"/>
<dbReference type="GO" id="GO:0035556">
    <property type="term" value="P:intracellular signal transduction"/>
    <property type="evidence" value="ECO:0007669"/>
    <property type="project" value="InterPro"/>
</dbReference>
<evidence type="ECO:0000256" key="17">
    <source>
        <dbReference type="ARBA" id="ARBA00023211"/>
    </source>
</evidence>
<keyword evidence="28" id="KW-1185">Reference proteome</keyword>
<dbReference type="PROSITE" id="PS50125">
    <property type="entry name" value="GUANYLATE_CYCLASE_2"/>
    <property type="match status" value="2"/>
</dbReference>
<evidence type="ECO:0000259" key="26">
    <source>
        <dbReference type="PROSITE" id="PS50125"/>
    </source>
</evidence>
<feature type="compositionally biased region" description="Basic and acidic residues" evidence="24">
    <location>
        <begin position="278"/>
        <end position="293"/>
    </location>
</feature>
<keyword evidence="8" id="KW-0479">Metal-binding</keyword>